<dbReference type="InterPro" id="IPR011712">
    <property type="entry name" value="Sig_transdc_His_kin_sub3_dim/P"/>
</dbReference>
<evidence type="ECO:0000256" key="3">
    <source>
        <dbReference type="ARBA" id="ARBA00022553"/>
    </source>
</evidence>
<evidence type="ECO:0000256" key="2">
    <source>
        <dbReference type="ARBA" id="ARBA00012438"/>
    </source>
</evidence>
<dbReference type="SUPFAM" id="SSF50998">
    <property type="entry name" value="Quinoprotein alcohol dehydrogenase-like"/>
    <property type="match status" value="1"/>
</dbReference>
<feature type="transmembrane region" description="Helical" evidence="9">
    <location>
        <begin position="810"/>
        <end position="830"/>
    </location>
</feature>
<comment type="caution">
    <text evidence="11">The sequence shown here is derived from an EMBL/GenBank/DDBJ whole genome shotgun (WGS) entry which is preliminary data.</text>
</comment>
<keyword evidence="9" id="KW-0812">Transmembrane</keyword>
<dbReference type="Pfam" id="PF07494">
    <property type="entry name" value="Reg_prop"/>
    <property type="match status" value="1"/>
</dbReference>
<protein>
    <recommendedName>
        <fullName evidence="2">histidine kinase</fullName>
        <ecNumber evidence="2">2.7.13.3</ecNumber>
    </recommendedName>
</protein>
<dbReference type="InterPro" id="IPR050482">
    <property type="entry name" value="Sensor_HK_TwoCompSys"/>
</dbReference>
<keyword evidence="7" id="KW-0067">ATP-binding</keyword>
<dbReference type="Gene3D" id="1.20.5.1930">
    <property type="match status" value="1"/>
</dbReference>
<keyword evidence="4" id="KW-0808">Transferase</keyword>
<keyword evidence="3" id="KW-0597">Phosphoprotein</keyword>
<evidence type="ECO:0000256" key="8">
    <source>
        <dbReference type="ARBA" id="ARBA00023012"/>
    </source>
</evidence>
<dbReference type="Proteomes" id="UP000618319">
    <property type="component" value="Unassembled WGS sequence"/>
</dbReference>
<keyword evidence="8" id="KW-0902">Two-component regulatory system</keyword>
<evidence type="ECO:0000256" key="9">
    <source>
        <dbReference type="SAM" id="Phobius"/>
    </source>
</evidence>
<dbReference type="InterPro" id="IPR015943">
    <property type="entry name" value="WD40/YVTN_repeat-like_dom_sf"/>
</dbReference>
<keyword evidence="12" id="KW-1185">Reference proteome</keyword>
<dbReference type="Gene3D" id="3.30.565.10">
    <property type="entry name" value="Histidine kinase-like ATPase, C-terminal domain"/>
    <property type="match status" value="1"/>
</dbReference>
<dbReference type="SUPFAM" id="SSF63829">
    <property type="entry name" value="Calcium-dependent phosphotriesterase"/>
    <property type="match status" value="1"/>
</dbReference>
<evidence type="ECO:0000256" key="4">
    <source>
        <dbReference type="ARBA" id="ARBA00022679"/>
    </source>
</evidence>
<dbReference type="InterPro" id="IPR036890">
    <property type="entry name" value="HATPase_C_sf"/>
</dbReference>
<reference evidence="11 12" key="1">
    <citation type="submission" date="2018-02" db="EMBL/GenBank/DDBJ databases">
        <title>Sphingobacterium KA21.</title>
        <authorList>
            <person name="Vasarhelyi B.M."/>
            <person name="Deshmukh S."/>
            <person name="Balint B."/>
            <person name="Kukolya J."/>
        </authorList>
    </citation>
    <scope>NUCLEOTIDE SEQUENCE [LARGE SCALE GENOMIC DNA]</scope>
    <source>
        <strain evidence="11 12">Ka21</strain>
    </source>
</reference>
<evidence type="ECO:0000259" key="10">
    <source>
        <dbReference type="Pfam" id="PF07730"/>
    </source>
</evidence>
<dbReference type="SUPFAM" id="SSF55874">
    <property type="entry name" value="ATPase domain of HSP90 chaperone/DNA topoisomerase II/histidine kinase"/>
    <property type="match status" value="1"/>
</dbReference>
<evidence type="ECO:0000256" key="6">
    <source>
        <dbReference type="ARBA" id="ARBA00022777"/>
    </source>
</evidence>
<keyword evidence="6" id="KW-0418">Kinase</keyword>
<evidence type="ECO:0000313" key="12">
    <source>
        <dbReference type="Proteomes" id="UP000618319"/>
    </source>
</evidence>
<organism evidence="11 12">
    <name type="scientific">Sphingobacterium pedocola</name>
    <dbReference type="NCBI Taxonomy" id="2082722"/>
    <lineage>
        <taxon>Bacteria</taxon>
        <taxon>Pseudomonadati</taxon>
        <taxon>Bacteroidota</taxon>
        <taxon>Sphingobacteriia</taxon>
        <taxon>Sphingobacteriales</taxon>
        <taxon>Sphingobacteriaceae</taxon>
        <taxon>Sphingobacterium</taxon>
    </lineage>
</organism>
<dbReference type="Gene3D" id="2.60.40.10">
    <property type="entry name" value="Immunoglobulins"/>
    <property type="match status" value="1"/>
</dbReference>
<proteinExistence type="predicted"/>
<evidence type="ECO:0000256" key="1">
    <source>
        <dbReference type="ARBA" id="ARBA00000085"/>
    </source>
</evidence>
<evidence type="ECO:0000256" key="5">
    <source>
        <dbReference type="ARBA" id="ARBA00022741"/>
    </source>
</evidence>
<feature type="domain" description="Signal transduction histidine kinase subgroup 3 dimerisation and phosphoacceptor" evidence="10">
    <location>
        <begin position="842"/>
        <end position="901"/>
    </location>
</feature>
<evidence type="ECO:0000313" key="11">
    <source>
        <dbReference type="EMBL" id="MBE8722661.1"/>
    </source>
</evidence>
<dbReference type="PANTHER" id="PTHR24421">
    <property type="entry name" value="NITRATE/NITRITE SENSOR PROTEIN NARX-RELATED"/>
    <property type="match status" value="1"/>
</dbReference>
<evidence type="ECO:0000256" key="7">
    <source>
        <dbReference type="ARBA" id="ARBA00022840"/>
    </source>
</evidence>
<dbReference type="InterPro" id="IPR011047">
    <property type="entry name" value="Quinoprotein_ADH-like_sf"/>
</dbReference>
<dbReference type="EC" id="2.7.13.3" evidence="2"/>
<dbReference type="Gene3D" id="2.130.10.10">
    <property type="entry name" value="YVTN repeat-like/Quinoprotein amine dehydrogenase"/>
    <property type="match status" value="2"/>
</dbReference>
<keyword evidence="5" id="KW-0547">Nucleotide-binding</keyword>
<sequence>MLTGQSTKTGILFDSLNLKTCLASPDYINITFSSFLLLLRLPMKKLLFLIALLIHTCAALSQETDFIFRDLRMPERLKNRIITDVERDRAGLLWLSTNSGLCRYDGNEVIFFNNKSHPDIPNSKIKSIFADAEDNMWIGTENGLTRFDLQNWKTVEIKHAVANDLKALGLNIESIGEGRNGNIYVGSLDGKLYIVQKDSLNMIFDINKDFPDLYTMPAIASVQEPYPGELWLRTEIGKMIRIRIKDGSFAPPEYFGLPEFDQADIREVYFHSTGKCLLNITGHGLYLFDTRSGAFEKIPAFERNKLGTDGIVFLSAYKENEVLIFTNQPGIGKEHMFIYNFATNTTSTKRVAYPENLKDSHIEWFKNPGNTLLMAFNNHVLELVPRKNMFKSMLNDAAAINSIRGVYKHDDGKLYIGSYKDRFISFDEKTGEKEVLGKPFVYSILPWNKDTLLLGTEGDGLYWYEMTKKRLSPIKLLPRNKRDRPAAKYITTLTRAARNTVWVGTYAGLILVDPYMETYEPVRQRRLEQAKILSVVEVGNDIWIGTPSGLLIWNKSTNTLKSDRNIDPVYCITPVGNTLWVGTHGSGIRILDQEGGVLQTLANADGLADDIVYSIMTNGRQVVAATHNGLSIVDETSKYIRNYSRLDQLPANEFNHAAAYQRDNVVYLGTVNGLLRYDMDLVNTPRERSAPHAMPLYVTSLTTEHVKTGVQRRYTFPYETDSRLVIEPGTRYFTIGFGGQSELAEDMQFFYRLKEQSEWLPLGNKQEITFVEMPPGNYNLQLTSRFPDGQFTDSELLVQLVVKPTFYQTIWFKGILVLILGAIIWAIFRYREYTLHKERRLRISIASDLHDEVGSSLTRIYYQADNLTLNGRSATEGHLKLRQIADTSRHALSTMSDMVWSIDSRFDTVKDLVFRMKDYVYKLREECGFSYRLNVKGAYETLTVSQIVRQNLFLIFKEAITNVIKYGDGSEVMIELLFDDSICLTIRNNYTDQGNKLTYGQGGRGVENMRLRAEKMNAQLTVIDEQGTFRLVVHIR</sequence>
<keyword evidence="9" id="KW-0472">Membrane</keyword>
<dbReference type="InterPro" id="IPR013783">
    <property type="entry name" value="Ig-like_fold"/>
</dbReference>
<keyword evidence="9" id="KW-1133">Transmembrane helix</keyword>
<dbReference type="PANTHER" id="PTHR24421:SF10">
    <property type="entry name" value="NITRATE_NITRITE SENSOR PROTEIN NARQ"/>
    <property type="match status" value="1"/>
</dbReference>
<dbReference type="EMBL" id="PSKQ01000024">
    <property type="protein sequence ID" value="MBE8722661.1"/>
    <property type="molecule type" value="Genomic_DNA"/>
</dbReference>
<dbReference type="Pfam" id="PF07730">
    <property type="entry name" value="HisKA_3"/>
    <property type="match status" value="1"/>
</dbReference>
<name>A0ABR9TBJ3_9SPHI</name>
<dbReference type="InterPro" id="IPR011110">
    <property type="entry name" value="Reg_prop"/>
</dbReference>
<accession>A0ABR9TBJ3</accession>
<comment type="catalytic activity">
    <reaction evidence="1">
        <text>ATP + protein L-histidine = ADP + protein N-phospho-L-histidine.</text>
        <dbReference type="EC" id="2.7.13.3"/>
    </reaction>
</comment>
<gene>
    <name evidence="11" type="ORF">C4F40_18215</name>
</gene>